<reference evidence="2 3" key="1">
    <citation type="journal article" date="2021" name="Sci. Rep.">
        <title>The genome of the diatom Chaetoceros tenuissimus carries an ancient integrated fragment of an extant virus.</title>
        <authorList>
            <person name="Hongo Y."/>
            <person name="Kimura K."/>
            <person name="Takaki Y."/>
            <person name="Yoshida Y."/>
            <person name="Baba S."/>
            <person name="Kobayashi G."/>
            <person name="Nagasaki K."/>
            <person name="Hano T."/>
            <person name="Tomaru Y."/>
        </authorList>
    </citation>
    <scope>NUCLEOTIDE SEQUENCE [LARGE SCALE GENOMIC DNA]</scope>
    <source>
        <strain evidence="2 3">NIES-3715</strain>
    </source>
</reference>
<organism evidence="2 3">
    <name type="scientific">Chaetoceros tenuissimus</name>
    <dbReference type="NCBI Taxonomy" id="426638"/>
    <lineage>
        <taxon>Eukaryota</taxon>
        <taxon>Sar</taxon>
        <taxon>Stramenopiles</taxon>
        <taxon>Ochrophyta</taxon>
        <taxon>Bacillariophyta</taxon>
        <taxon>Coscinodiscophyceae</taxon>
        <taxon>Chaetocerotophycidae</taxon>
        <taxon>Chaetocerotales</taxon>
        <taxon>Chaetocerotaceae</taxon>
        <taxon>Chaetoceros</taxon>
    </lineage>
</organism>
<dbReference type="Pfam" id="PF05548">
    <property type="entry name" value="Peptidase_M11"/>
    <property type="match status" value="1"/>
</dbReference>
<comment type="caution">
    <text evidence="2">The sequence shown here is derived from an EMBL/GenBank/DDBJ whole genome shotgun (WGS) entry which is preliminary data.</text>
</comment>
<sequence>MHEIGHNWNLGHSGYNGLEYGDESGVMGGIWFDNVCYNAAYNTQLGFYSDKTVQVTSSWSGKLYGLSSYSSAGSDDAIILHIPKGTNGSSRDYYSYSGAPLEITVNYISGSTFAQVTVGTGVNEDDSCTDFPDTLRFTKKKIVSCSEMTPYRCSKTKGKSLCPNACGTTATWCSRDAKGDENGETIYKGCPFVARQPDKIASRCSKGNVALACRATCQNN</sequence>
<name>A0AAD3H1G5_9STRA</name>
<dbReference type="AlphaFoldDB" id="A0AAD3H1G5"/>
<dbReference type="EMBL" id="BLLK01000022">
    <property type="protein sequence ID" value="GFH46384.1"/>
    <property type="molecule type" value="Genomic_DNA"/>
</dbReference>
<gene>
    <name evidence="2" type="ORF">CTEN210_02858</name>
</gene>
<dbReference type="Proteomes" id="UP001054902">
    <property type="component" value="Unassembled WGS sequence"/>
</dbReference>
<dbReference type="InterPro" id="IPR008752">
    <property type="entry name" value="Peptidase_M11"/>
</dbReference>
<feature type="domain" description="Peptidase M11 gametolysin" evidence="1">
    <location>
        <begin position="1"/>
        <end position="47"/>
    </location>
</feature>
<evidence type="ECO:0000259" key="1">
    <source>
        <dbReference type="Pfam" id="PF05548"/>
    </source>
</evidence>
<proteinExistence type="predicted"/>
<keyword evidence="3" id="KW-1185">Reference proteome</keyword>
<evidence type="ECO:0000313" key="3">
    <source>
        <dbReference type="Proteomes" id="UP001054902"/>
    </source>
</evidence>
<protein>
    <recommendedName>
        <fullName evidence="1">Peptidase M11 gametolysin domain-containing protein</fullName>
    </recommendedName>
</protein>
<accession>A0AAD3H1G5</accession>
<evidence type="ECO:0000313" key="2">
    <source>
        <dbReference type="EMBL" id="GFH46384.1"/>
    </source>
</evidence>